<feature type="region of interest" description="Disordered" evidence="1">
    <location>
        <begin position="382"/>
        <end position="407"/>
    </location>
</feature>
<dbReference type="PANTHER" id="PTHR34219:SF3">
    <property type="entry name" value="BLL7967 PROTEIN"/>
    <property type="match status" value="1"/>
</dbReference>
<feature type="transmembrane region" description="Helical" evidence="2">
    <location>
        <begin position="196"/>
        <end position="217"/>
    </location>
</feature>
<dbReference type="AlphaFoldDB" id="A0A2U1CI80"/>
<sequence>MTAAASLKTWYWWHKWTSLVCTVFLLIICITGLPLVFHEEIEHWLEEGKPFAVVDAGTPRVATDQLMASARAQYPNEVVEYVFFDEDHPTVYVGMSPSHTGDPKLTHYMRFDAHTGEMLYDAPTAREEQFTFMGMMLALHVDLFTSLPGQLFLGFMGLLFVIAIVSGVVLYGPFMKKLDFGTVRKERSRRLKWLDLHNLLGIVLLGWMMVVGITGVINELSRPLFGLWQATDLVELTSGYHDTDPPQRLASADAALRAAAQAVPNHRIISFSHPGNMFATPHHYMVWTRGDTPFTSHLIIPVLVDAATAEVTAVARPPWYLTMLALSQPLHFGDYGGLPLKILWVLLDLLTIVVLASGLYLWFARRKATDARVAQLTQRHQQPQAALAKTTHGHEGSSPGAIAGGGS</sequence>
<dbReference type="OrthoDB" id="9776609at2"/>
<dbReference type="Pfam" id="PF03929">
    <property type="entry name" value="PepSY_TM"/>
    <property type="match status" value="1"/>
</dbReference>
<protein>
    <submittedName>
        <fullName evidence="3">Putative iron-regulated membrane protein</fullName>
    </submittedName>
</protein>
<gene>
    <name evidence="3" type="ORF">C7440_3455</name>
</gene>
<reference evidence="3 4" key="1">
    <citation type="submission" date="2018-04" db="EMBL/GenBank/DDBJ databases">
        <title>Genomic Encyclopedia of Type Strains, Phase IV (KMG-IV): sequencing the most valuable type-strain genomes for metagenomic binning, comparative biology and taxonomic classification.</title>
        <authorList>
            <person name="Goeker M."/>
        </authorList>
    </citation>
    <scope>NUCLEOTIDE SEQUENCE [LARGE SCALE GENOMIC DNA]</scope>
    <source>
        <strain evidence="3 4">DSM 10065</strain>
    </source>
</reference>
<organism evidence="3 4">
    <name type="scientific">Pusillimonas noertemannii</name>
    <dbReference type="NCBI Taxonomy" id="305977"/>
    <lineage>
        <taxon>Bacteria</taxon>
        <taxon>Pseudomonadati</taxon>
        <taxon>Pseudomonadota</taxon>
        <taxon>Betaproteobacteria</taxon>
        <taxon>Burkholderiales</taxon>
        <taxon>Alcaligenaceae</taxon>
        <taxon>Pusillimonas</taxon>
    </lineage>
</organism>
<evidence type="ECO:0000256" key="1">
    <source>
        <dbReference type="SAM" id="MobiDB-lite"/>
    </source>
</evidence>
<comment type="caution">
    <text evidence="3">The sequence shown here is derived from an EMBL/GenBank/DDBJ whole genome shotgun (WGS) entry which is preliminary data.</text>
</comment>
<dbReference type="STRING" id="1231391.GCA_000308195_00659"/>
<dbReference type="PANTHER" id="PTHR34219">
    <property type="entry name" value="IRON-REGULATED INNER MEMBRANE PROTEIN-RELATED"/>
    <property type="match status" value="1"/>
</dbReference>
<keyword evidence="4" id="KW-1185">Reference proteome</keyword>
<dbReference type="InterPro" id="IPR005625">
    <property type="entry name" value="PepSY-ass_TM"/>
</dbReference>
<evidence type="ECO:0000313" key="4">
    <source>
        <dbReference type="Proteomes" id="UP000246145"/>
    </source>
</evidence>
<dbReference type="Proteomes" id="UP000246145">
    <property type="component" value="Unassembled WGS sequence"/>
</dbReference>
<keyword evidence="2" id="KW-0812">Transmembrane</keyword>
<keyword evidence="2" id="KW-1133">Transmembrane helix</keyword>
<proteinExistence type="predicted"/>
<name>A0A2U1CI80_9BURK</name>
<dbReference type="EMBL" id="QEKO01000007">
    <property type="protein sequence ID" value="PVY60661.1"/>
    <property type="molecule type" value="Genomic_DNA"/>
</dbReference>
<feature type="transmembrane region" description="Helical" evidence="2">
    <location>
        <begin position="342"/>
        <end position="363"/>
    </location>
</feature>
<evidence type="ECO:0000256" key="2">
    <source>
        <dbReference type="SAM" id="Phobius"/>
    </source>
</evidence>
<dbReference type="RefSeq" id="WP_116519365.1">
    <property type="nucleotide sequence ID" value="NZ_JACCEX010000007.1"/>
</dbReference>
<evidence type="ECO:0000313" key="3">
    <source>
        <dbReference type="EMBL" id="PVY60661.1"/>
    </source>
</evidence>
<feature type="transmembrane region" description="Helical" evidence="2">
    <location>
        <begin position="16"/>
        <end position="37"/>
    </location>
</feature>
<accession>A0A2U1CI80</accession>
<feature type="transmembrane region" description="Helical" evidence="2">
    <location>
        <begin position="153"/>
        <end position="175"/>
    </location>
</feature>
<keyword evidence="2" id="KW-0472">Membrane</keyword>